<accession>E8V8G3</accession>
<feature type="region of interest" description="Disordered" evidence="1">
    <location>
        <begin position="1"/>
        <end position="27"/>
    </location>
</feature>
<sequence length="107" mass="12074">MNTDTKPKIHLVQARPSEPLRGRKSLEPTGRNKALELVLSAASTGTLLFLALTFLTLLFSLLPHSVFSATIQQEQRFATRVIERNRTSNAHFGYVEVPIRTERSRNN</sequence>
<evidence type="ECO:0000256" key="1">
    <source>
        <dbReference type="SAM" id="MobiDB-lite"/>
    </source>
</evidence>
<dbReference type="STRING" id="401053.AciPR4_2140"/>
<keyword evidence="2" id="KW-0472">Membrane</keyword>
<dbReference type="AlphaFoldDB" id="E8V8G3"/>
<evidence type="ECO:0000313" key="3">
    <source>
        <dbReference type="EMBL" id="ADV82942.1"/>
    </source>
</evidence>
<organism evidence="3 4">
    <name type="scientific">Terriglobus saanensis (strain ATCC BAA-1853 / DSM 23119 / SP1PR4)</name>
    <dbReference type="NCBI Taxonomy" id="401053"/>
    <lineage>
        <taxon>Bacteria</taxon>
        <taxon>Pseudomonadati</taxon>
        <taxon>Acidobacteriota</taxon>
        <taxon>Terriglobia</taxon>
        <taxon>Terriglobales</taxon>
        <taxon>Acidobacteriaceae</taxon>
        <taxon>Terriglobus</taxon>
    </lineage>
</organism>
<dbReference type="EMBL" id="CP002467">
    <property type="protein sequence ID" value="ADV82942.1"/>
    <property type="molecule type" value="Genomic_DNA"/>
</dbReference>
<reference evidence="3 4" key="1">
    <citation type="journal article" date="2012" name="Stand. Genomic Sci.">
        <title>Complete genome sequence of Terriglobus saanensis type strain SP1PR4(T), an Acidobacteria from tundra soil.</title>
        <authorList>
            <person name="Rawat S.R."/>
            <person name="Mannisto M.K."/>
            <person name="Starovoytov V."/>
            <person name="Goodwin L."/>
            <person name="Nolan M."/>
            <person name="Hauser L."/>
            <person name="Land M."/>
            <person name="Davenport K.W."/>
            <person name="Woyke T."/>
            <person name="Haggblom M.M."/>
        </authorList>
    </citation>
    <scope>NUCLEOTIDE SEQUENCE</scope>
    <source>
        <strain evidence="4">ATCC BAA-1853 / DSM 23119 / SP1PR4</strain>
    </source>
</reference>
<protein>
    <submittedName>
        <fullName evidence="3">Uncharacterized protein</fullName>
    </submittedName>
</protein>
<dbReference type="RefSeq" id="WP_013568675.1">
    <property type="nucleotide sequence ID" value="NC_014963.1"/>
</dbReference>
<gene>
    <name evidence="3" type="ordered locus">AciPR4_2140</name>
</gene>
<keyword evidence="2" id="KW-1133">Transmembrane helix</keyword>
<feature type="transmembrane region" description="Helical" evidence="2">
    <location>
        <begin position="37"/>
        <end position="62"/>
    </location>
</feature>
<evidence type="ECO:0000256" key="2">
    <source>
        <dbReference type="SAM" id="Phobius"/>
    </source>
</evidence>
<dbReference type="KEGG" id="tsa:AciPR4_2140"/>
<name>E8V8G3_TERSS</name>
<proteinExistence type="predicted"/>
<evidence type="ECO:0000313" key="4">
    <source>
        <dbReference type="Proteomes" id="UP000006844"/>
    </source>
</evidence>
<dbReference type="HOGENOM" id="CLU_2208783_0_0_0"/>
<keyword evidence="4" id="KW-1185">Reference proteome</keyword>
<dbReference type="Proteomes" id="UP000006844">
    <property type="component" value="Chromosome"/>
</dbReference>
<keyword evidence="2" id="KW-0812">Transmembrane</keyword>